<evidence type="ECO:0000256" key="3">
    <source>
        <dbReference type="ARBA" id="ARBA00023159"/>
    </source>
</evidence>
<dbReference type="KEGG" id="vbo:CKY39_03470"/>
<keyword evidence="4" id="KW-0804">Transcription</keyword>
<evidence type="ECO:0000259" key="5">
    <source>
        <dbReference type="PROSITE" id="PS01124"/>
    </source>
</evidence>
<feature type="domain" description="HTH araC/xylS-type" evidence="5">
    <location>
        <begin position="206"/>
        <end position="304"/>
    </location>
</feature>
<keyword evidence="1" id="KW-0805">Transcription regulation</keyword>
<organism evidence="6 7">
    <name type="scientific">Variovorax boronicumulans</name>
    <dbReference type="NCBI Taxonomy" id="436515"/>
    <lineage>
        <taxon>Bacteria</taxon>
        <taxon>Pseudomonadati</taxon>
        <taxon>Pseudomonadota</taxon>
        <taxon>Betaproteobacteria</taxon>
        <taxon>Burkholderiales</taxon>
        <taxon>Comamonadaceae</taxon>
        <taxon>Variovorax</taxon>
    </lineage>
</organism>
<name>A0A250DEH7_9BURK</name>
<gene>
    <name evidence="6" type="ORF">CKY39_03470</name>
</gene>
<keyword evidence="3" id="KW-0010">Activator</keyword>
<proteinExistence type="predicted"/>
<dbReference type="InterPro" id="IPR037923">
    <property type="entry name" value="HTH-like"/>
</dbReference>
<dbReference type="InterPro" id="IPR009057">
    <property type="entry name" value="Homeodomain-like_sf"/>
</dbReference>
<dbReference type="EMBL" id="CP023284">
    <property type="protein sequence ID" value="ATA52379.1"/>
    <property type="molecule type" value="Genomic_DNA"/>
</dbReference>
<dbReference type="Pfam" id="PF12833">
    <property type="entry name" value="HTH_18"/>
    <property type="match status" value="1"/>
</dbReference>
<dbReference type="GO" id="GO:0003700">
    <property type="term" value="F:DNA-binding transcription factor activity"/>
    <property type="evidence" value="ECO:0007669"/>
    <property type="project" value="InterPro"/>
</dbReference>
<sequence>MRSAIKPQGVRRNPAPEIEHSFMHHPQTGPVPSGQRGFLHSLQHGSPSPQERWHCHDAYELHLIADTGGWAFVGDHVGRFEPGHLVLTGPRLPHNWVSLNLPSEGVELRSLALQFPDAPLRQGMQVFAELQEAAPLLEMARYGIEFFGISDDVREHLERLQRSEGPERFSEFLGLLSLLTRCRQHRVLSSGWLPVKGNAETVAGIGKAVAYIRQHLDQPLSLSEVCAQTGLSQGSFSRLFSQATGVPFTDFVNRLRVGKACQLLMESDQQISSICYAAGYNNIANFNRRFLEIKGMTPKEFRLRMAMRHSQSQTLPISRLDMAGVGVGAMAATDMVHASVATSQRQS</sequence>
<evidence type="ECO:0000313" key="7">
    <source>
        <dbReference type="Proteomes" id="UP000217154"/>
    </source>
</evidence>
<dbReference type="PROSITE" id="PS01124">
    <property type="entry name" value="HTH_ARAC_FAMILY_2"/>
    <property type="match status" value="1"/>
</dbReference>
<reference evidence="6 7" key="1">
    <citation type="submission" date="2017-09" db="EMBL/GenBank/DDBJ databases">
        <title>The diverse metabolic capabilities of V. boronicumulans make it an excellent choice for continued studies on novel biodegradation.</title>
        <authorList>
            <person name="Sun S."/>
        </authorList>
    </citation>
    <scope>NUCLEOTIDE SEQUENCE [LARGE SCALE GENOMIC DNA]</scope>
    <source>
        <strain evidence="6 7">J1</strain>
    </source>
</reference>
<dbReference type="Gene3D" id="1.10.10.60">
    <property type="entry name" value="Homeodomain-like"/>
    <property type="match status" value="2"/>
</dbReference>
<dbReference type="SMART" id="SM00342">
    <property type="entry name" value="HTH_ARAC"/>
    <property type="match status" value="1"/>
</dbReference>
<dbReference type="SUPFAM" id="SSF51215">
    <property type="entry name" value="Regulatory protein AraC"/>
    <property type="match status" value="1"/>
</dbReference>
<dbReference type="AlphaFoldDB" id="A0A250DEH7"/>
<dbReference type="PANTHER" id="PTHR46796">
    <property type="entry name" value="HTH-TYPE TRANSCRIPTIONAL ACTIVATOR RHAS-RELATED"/>
    <property type="match status" value="1"/>
</dbReference>
<evidence type="ECO:0000256" key="4">
    <source>
        <dbReference type="ARBA" id="ARBA00023163"/>
    </source>
</evidence>
<dbReference type="InterPro" id="IPR018060">
    <property type="entry name" value="HTH_AraC"/>
</dbReference>
<keyword evidence="2" id="KW-0238">DNA-binding</keyword>
<dbReference type="InterPro" id="IPR018062">
    <property type="entry name" value="HTH_AraC-typ_CS"/>
</dbReference>
<dbReference type="SUPFAM" id="SSF46689">
    <property type="entry name" value="Homeodomain-like"/>
    <property type="match status" value="2"/>
</dbReference>
<dbReference type="Proteomes" id="UP000217154">
    <property type="component" value="Chromosome"/>
</dbReference>
<evidence type="ECO:0000313" key="6">
    <source>
        <dbReference type="EMBL" id="ATA52379.1"/>
    </source>
</evidence>
<protein>
    <submittedName>
        <fullName evidence="6">AraC family transcriptional regulator</fullName>
    </submittedName>
</protein>
<dbReference type="GO" id="GO:0043565">
    <property type="term" value="F:sequence-specific DNA binding"/>
    <property type="evidence" value="ECO:0007669"/>
    <property type="project" value="InterPro"/>
</dbReference>
<evidence type="ECO:0000256" key="1">
    <source>
        <dbReference type="ARBA" id="ARBA00023015"/>
    </source>
</evidence>
<dbReference type="PROSITE" id="PS00041">
    <property type="entry name" value="HTH_ARAC_FAMILY_1"/>
    <property type="match status" value="1"/>
</dbReference>
<dbReference type="InterPro" id="IPR050204">
    <property type="entry name" value="AraC_XylS_family_regulators"/>
</dbReference>
<evidence type="ECO:0000256" key="2">
    <source>
        <dbReference type="ARBA" id="ARBA00023125"/>
    </source>
</evidence>
<dbReference type="RefSeq" id="WP_095743461.1">
    <property type="nucleotide sequence ID" value="NZ_CP023284.1"/>
</dbReference>
<accession>A0A250DEH7</accession>